<keyword evidence="13" id="KW-0862">Zinc</keyword>
<keyword evidence="8" id="KW-0413">Isomerase</keyword>
<dbReference type="Gene3D" id="1.10.10.1460">
    <property type="match status" value="1"/>
</dbReference>
<dbReference type="GO" id="GO:0008270">
    <property type="term" value="F:zinc ion binding"/>
    <property type="evidence" value="ECO:0007669"/>
    <property type="project" value="UniProtKB-KW"/>
</dbReference>
<feature type="region of interest" description="Disordered" evidence="14">
    <location>
        <begin position="77"/>
        <end position="225"/>
    </location>
</feature>
<dbReference type="GO" id="GO:0043138">
    <property type="term" value="F:3'-5' DNA helicase activity"/>
    <property type="evidence" value="ECO:0007669"/>
    <property type="project" value="UniProtKB-EC"/>
</dbReference>
<feature type="compositionally biased region" description="Basic residues" evidence="14">
    <location>
        <begin position="503"/>
        <end position="514"/>
    </location>
</feature>
<keyword evidence="13" id="KW-0479">Metal-binding</keyword>
<dbReference type="FunFam" id="3.40.50.300:FF:000772">
    <property type="entry name" value="ATP-dependent DNA helicase Q4"/>
    <property type="match status" value="1"/>
</dbReference>
<dbReference type="Pfam" id="PF00270">
    <property type="entry name" value="DEAD"/>
    <property type="match status" value="1"/>
</dbReference>
<evidence type="ECO:0000256" key="4">
    <source>
        <dbReference type="ARBA" id="ARBA00022801"/>
    </source>
</evidence>
<dbReference type="CDD" id="cd22289">
    <property type="entry name" value="RecQL4_SLD2_NTD"/>
    <property type="match status" value="1"/>
</dbReference>
<dbReference type="GO" id="GO:0009378">
    <property type="term" value="F:four-way junction helicase activity"/>
    <property type="evidence" value="ECO:0007669"/>
    <property type="project" value="TreeGrafter"/>
</dbReference>
<evidence type="ECO:0000313" key="18">
    <source>
        <dbReference type="RefSeq" id="XP_014486168.1"/>
    </source>
</evidence>
<dbReference type="CDD" id="cd18018">
    <property type="entry name" value="DEXHc_RecQ4-like"/>
    <property type="match status" value="1"/>
</dbReference>
<evidence type="ECO:0000256" key="7">
    <source>
        <dbReference type="ARBA" id="ARBA00023125"/>
    </source>
</evidence>
<dbReference type="GO" id="GO:0005634">
    <property type="term" value="C:nucleus"/>
    <property type="evidence" value="ECO:0007669"/>
    <property type="project" value="UniProtKB-SubCell"/>
</dbReference>
<comment type="similarity">
    <text evidence="2">Belongs to the helicase family. RecQ subfamily.</text>
</comment>
<dbReference type="RefSeq" id="XP_014486168.1">
    <property type="nucleotide sequence ID" value="XM_014630682.1"/>
</dbReference>
<feature type="domain" description="Helicase ATP-binding" evidence="16">
    <location>
        <begin position="851"/>
        <end position="1026"/>
    </location>
</feature>
<dbReference type="OrthoDB" id="18781at2759"/>
<keyword evidence="9" id="KW-0539">Nucleus</keyword>
<dbReference type="PROSITE" id="PS50158">
    <property type="entry name" value="ZF_CCHC"/>
    <property type="match status" value="1"/>
</dbReference>
<name>A0A6P3Y750_DINQU</name>
<evidence type="ECO:0000256" key="6">
    <source>
        <dbReference type="ARBA" id="ARBA00022840"/>
    </source>
</evidence>
<reference evidence="18" key="1">
    <citation type="submission" date="2025-08" db="UniProtKB">
        <authorList>
            <consortium name="RefSeq"/>
        </authorList>
    </citation>
    <scope>IDENTIFICATION</scope>
</reference>
<dbReference type="SUPFAM" id="SSF57756">
    <property type="entry name" value="Retrovirus zinc finger-like domains"/>
    <property type="match status" value="1"/>
</dbReference>
<feature type="compositionally biased region" description="Basic and acidic residues" evidence="14">
    <location>
        <begin position="438"/>
        <end position="455"/>
    </location>
</feature>
<dbReference type="GO" id="GO:0016787">
    <property type="term" value="F:hydrolase activity"/>
    <property type="evidence" value="ECO:0007669"/>
    <property type="project" value="UniProtKB-KW"/>
</dbReference>
<dbReference type="PROSITE" id="PS51192">
    <property type="entry name" value="HELICASE_ATP_BIND_1"/>
    <property type="match status" value="1"/>
</dbReference>
<feature type="compositionally biased region" description="Basic and acidic residues" evidence="14">
    <location>
        <begin position="92"/>
        <end position="120"/>
    </location>
</feature>
<dbReference type="Proteomes" id="UP000515204">
    <property type="component" value="Unplaced"/>
</dbReference>
<feature type="region of interest" description="Disordered" evidence="14">
    <location>
        <begin position="297"/>
        <end position="360"/>
    </location>
</feature>
<dbReference type="GO" id="GO:0000724">
    <property type="term" value="P:double-strand break repair via homologous recombination"/>
    <property type="evidence" value="ECO:0007669"/>
    <property type="project" value="TreeGrafter"/>
</dbReference>
<evidence type="ECO:0000259" key="15">
    <source>
        <dbReference type="PROSITE" id="PS50158"/>
    </source>
</evidence>
<comment type="catalytic activity">
    <reaction evidence="10">
        <text>Couples ATP hydrolysis with the unwinding of duplex DNA by translocating in the 3'-5' direction.</text>
        <dbReference type="EC" id="5.6.2.4"/>
    </reaction>
</comment>
<gene>
    <name evidence="18" type="primary">LOC106750366</name>
</gene>
<keyword evidence="4" id="KW-0378">Hydrolase</keyword>
<feature type="compositionally biased region" description="Polar residues" evidence="14">
    <location>
        <begin position="297"/>
        <end position="311"/>
    </location>
</feature>
<evidence type="ECO:0000256" key="9">
    <source>
        <dbReference type="ARBA" id="ARBA00023242"/>
    </source>
</evidence>
<dbReference type="GO" id="GO:0005524">
    <property type="term" value="F:ATP binding"/>
    <property type="evidence" value="ECO:0007669"/>
    <property type="project" value="UniProtKB-KW"/>
</dbReference>
<feature type="domain" description="CCHC-type" evidence="15">
    <location>
        <begin position="688"/>
        <end position="701"/>
    </location>
</feature>
<comment type="catalytic activity">
    <reaction evidence="12">
        <text>ATP + H2O = ADP + phosphate + H(+)</text>
        <dbReference type="Rhea" id="RHEA:13065"/>
        <dbReference type="ChEBI" id="CHEBI:15377"/>
        <dbReference type="ChEBI" id="CHEBI:15378"/>
        <dbReference type="ChEBI" id="CHEBI:30616"/>
        <dbReference type="ChEBI" id="CHEBI:43474"/>
        <dbReference type="ChEBI" id="CHEBI:456216"/>
    </reaction>
</comment>
<evidence type="ECO:0000313" key="17">
    <source>
        <dbReference type="Proteomes" id="UP000515204"/>
    </source>
</evidence>
<evidence type="ECO:0000256" key="3">
    <source>
        <dbReference type="ARBA" id="ARBA00022741"/>
    </source>
</evidence>
<accession>A0A6P3Y750</accession>
<dbReference type="GeneID" id="106750366"/>
<keyword evidence="17" id="KW-1185">Reference proteome</keyword>
<dbReference type="SMART" id="SM00343">
    <property type="entry name" value="ZnF_C2HC"/>
    <property type="match status" value="1"/>
</dbReference>
<keyword evidence="6" id="KW-0067">ATP-binding</keyword>
<keyword evidence="13" id="KW-0863">Zinc-finger</keyword>
<dbReference type="GO" id="GO:0005737">
    <property type="term" value="C:cytoplasm"/>
    <property type="evidence" value="ECO:0007669"/>
    <property type="project" value="TreeGrafter"/>
</dbReference>
<dbReference type="InterPro" id="IPR011545">
    <property type="entry name" value="DEAD/DEAH_box_helicase_dom"/>
</dbReference>
<dbReference type="EC" id="5.6.2.4" evidence="11"/>
<sequence length="1441" mass="158717">MEFLENPAFKTKYFKNKLRVKLWESDFMEKYGRKPNKNDIREADATIKESYKMYWKLKTRALEETLVDITFCDDVTRGNVANGSPQKPASVIDEKHEEKPRSPEKKIARDAENVCPRDSKSTANTRESSVEKSTAGNVKEVWGDHLSKNKDQAPRKKQPLLIGRSPSFQLSRNKFESSAFAKRNPRKSLSSARLKIKKPEEVASSDPSVDHTETSDSGNVDRLGAADQTTPVFDESTKVTFEASKPALHRPINVVQQLADGQPPGRVNRNLNQGWLERCTRDSNLEMLAFVPQRLSSTSDSGVESLGSSIHSPMDPASTVNHPAGVSSQTSDEEDFVCNSDSEEERRNKRVGNLRKRLGDRENRPVKRRCVEVRSPSDTTVVVDAVELARSVDGEAKVDGVDAPGSIPDVNAGLNFSDESVRILQVPGDPRVGSSDAVVRDEVTIGDASRADRAASESASSAKREDSPGPAGKPRSTRRRASRRREKQAPSDDSDYAEESKTSKKVRAKMKKGGAGKSSAVRKAAGQARGRKQLASVGGKARARRSARLQVNPKEDERDSDSGSRKVPVYGVETIETVPRFAMKPTGTGGDLVARFSESLCTVVQSERDAPSKASDKEARLAKKMAAGTMNDNFVRINLKKKVFVRGKKNFNLSKYKRHQWKQRKRELTSSESNLDAADLIDKNGATCFKCGQPGHFSGKCALSKGGALLPLEEIDEESSSFPTLEEAEKMANAVVTRSRGIGRLSGRPSLPTVKSSESRCEGEEVEGTELLADDFADDFADSVGEKDTLAPGHRIPQELLSRLLPPEKETIDPLYPVREDGGLVETPAEVLEALRMFGHDSFRPGQEKAVMRVLSGRSTLVTLSTGSGKSLCYQLPAYLYSRRSRCITLVVSPLVSLMDDQVAGMPPFLAAACLHTGQNPRVRELVTRAVREGDVNVLLVSPEAVVAGEKSTVGLLRQLPPIAFACIDEAHCISQWSHNFRPSYLMLCRVLREKLAVKTVLGLTATATRMTAASIARHLDLPDGVDGVVSDAPLPGNLVLSVSKDGNRDQALIALLRSERFHGCCSVIVYCTRREECARIAGFLRTSLQEDSDKWELRRHVHANGVDRYTIRHLLQRIFIPCSCAKMNAKHSEDRRCPGHEVALPINETVQALDLTEETISTLLCYLELHPKRFVTVLSSVYTRARVSSYSGPQALKQAARSSPPLAMAIALDMQKGITHENSNVINFPVVEVASAIGWDSGVVKSHLKNLEWTEAADGPKKRSSISVNYEELGLRVKAPGDLTDGELDEALDALIAHTQSQESSCLRQLEIIAGALDRISVPSIKHCAVLDDDVTRRSDELKETVRKYFQSDFPLSDVDISFQDKVANEQQIAADARSLILCYRDARFTGRAVARIFHGISSPGYPALIWSRCRFWRAHLTANFHGICKIATREILALR</sequence>
<evidence type="ECO:0000259" key="16">
    <source>
        <dbReference type="PROSITE" id="PS51192"/>
    </source>
</evidence>
<dbReference type="InterPro" id="IPR036875">
    <property type="entry name" value="Znf_CCHC_sf"/>
</dbReference>
<dbReference type="GO" id="GO:0003677">
    <property type="term" value="F:DNA binding"/>
    <property type="evidence" value="ECO:0007669"/>
    <property type="project" value="UniProtKB-KW"/>
</dbReference>
<evidence type="ECO:0000256" key="11">
    <source>
        <dbReference type="ARBA" id="ARBA00034808"/>
    </source>
</evidence>
<dbReference type="Gene3D" id="3.40.50.300">
    <property type="entry name" value="P-loop containing nucleotide triphosphate hydrolases"/>
    <property type="match status" value="2"/>
</dbReference>
<dbReference type="InterPro" id="IPR027417">
    <property type="entry name" value="P-loop_NTPase"/>
</dbReference>
<dbReference type="SMART" id="SM00487">
    <property type="entry name" value="DEXDc"/>
    <property type="match status" value="1"/>
</dbReference>
<feature type="compositionally biased region" description="Basic and acidic residues" evidence="14">
    <location>
        <begin position="553"/>
        <end position="564"/>
    </location>
</feature>
<dbReference type="CTD" id="53438"/>
<feature type="compositionally biased region" description="Basic and acidic residues" evidence="14">
    <location>
        <begin position="141"/>
        <end position="154"/>
    </location>
</feature>
<evidence type="ECO:0000256" key="10">
    <source>
        <dbReference type="ARBA" id="ARBA00034617"/>
    </source>
</evidence>
<evidence type="ECO:0000256" key="14">
    <source>
        <dbReference type="SAM" id="MobiDB-lite"/>
    </source>
</evidence>
<proteinExistence type="inferred from homology"/>
<evidence type="ECO:0000256" key="1">
    <source>
        <dbReference type="ARBA" id="ARBA00004123"/>
    </source>
</evidence>
<dbReference type="InterPro" id="IPR014001">
    <property type="entry name" value="Helicase_ATP-bd"/>
</dbReference>
<feature type="compositionally biased region" description="Polar residues" evidence="14">
    <location>
        <begin position="318"/>
        <end position="330"/>
    </location>
</feature>
<keyword evidence="3" id="KW-0547">Nucleotide-binding</keyword>
<dbReference type="SUPFAM" id="SSF52540">
    <property type="entry name" value="P-loop containing nucleoside triphosphate hydrolases"/>
    <property type="match status" value="1"/>
</dbReference>
<evidence type="ECO:0000256" key="5">
    <source>
        <dbReference type="ARBA" id="ARBA00022806"/>
    </source>
</evidence>
<evidence type="ECO:0000256" key="8">
    <source>
        <dbReference type="ARBA" id="ARBA00023235"/>
    </source>
</evidence>
<evidence type="ECO:0000256" key="12">
    <source>
        <dbReference type="ARBA" id="ARBA00049360"/>
    </source>
</evidence>
<evidence type="ECO:0000256" key="2">
    <source>
        <dbReference type="ARBA" id="ARBA00005446"/>
    </source>
</evidence>
<dbReference type="InterPro" id="IPR001878">
    <property type="entry name" value="Znf_CCHC"/>
</dbReference>
<feature type="compositionally biased region" description="Basic residues" evidence="14">
    <location>
        <begin position="475"/>
        <end position="486"/>
    </location>
</feature>
<protein>
    <recommendedName>
        <fullName evidence="11">DNA 3'-5' helicase</fullName>
        <ecNumber evidence="11">5.6.2.4</ecNumber>
    </recommendedName>
</protein>
<feature type="compositionally biased region" description="Low complexity" evidence="14">
    <location>
        <begin position="517"/>
        <end position="526"/>
    </location>
</feature>
<dbReference type="GO" id="GO:0005694">
    <property type="term" value="C:chromosome"/>
    <property type="evidence" value="ECO:0007669"/>
    <property type="project" value="TreeGrafter"/>
</dbReference>
<evidence type="ECO:0000256" key="13">
    <source>
        <dbReference type="PROSITE-ProRule" id="PRU00047"/>
    </source>
</evidence>
<dbReference type="PANTHER" id="PTHR13710:SF108">
    <property type="entry name" value="ATP-DEPENDENT DNA HELICASE Q4"/>
    <property type="match status" value="1"/>
</dbReference>
<dbReference type="PANTHER" id="PTHR13710">
    <property type="entry name" value="DNA HELICASE RECQ FAMILY MEMBER"/>
    <property type="match status" value="1"/>
</dbReference>
<organism evidence="17 18">
    <name type="scientific">Dinoponera quadriceps</name>
    <name type="common">South American ant</name>
    <dbReference type="NCBI Taxonomy" id="609295"/>
    <lineage>
        <taxon>Eukaryota</taxon>
        <taxon>Metazoa</taxon>
        <taxon>Ecdysozoa</taxon>
        <taxon>Arthropoda</taxon>
        <taxon>Hexapoda</taxon>
        <taxon>Insecta</taxon>
        <taxon>Pterygota</taxon>
        <taxon>Neoptera</taxon>
        <taxon>Endopterygota</taxon>
        <taxon>Hymenoptera</taxon>
        <taxon>Apocrita</taxon>
        <taxon>Aculeata</taxon>
        <taxon>Formicoidea</taxon>
        <taxon>Formicidae</taxon>
        <taxon>Ponerinae</taxon>
        <taxon>Ponerini</taxon>
        <taxon>Dinoponera</taxon>
    </lineage>
</organism>
<keyword evidence="7" id="KW-0238">DNA-binding</keyword>
<keyword evidence="5 18" id="KW-0347">Helicase</keyword>
<feature type="region of interest" description="Disordered" evidence="14">
    <location>
        <begin position="427"/>
        <end position="566"/>
    </location>
</feature>
<comment type="subcellular location">
    <subcellularLocation>
        <location evidence="1">Nucleus</location>
    </subcellularLocation>
</comment>
<feature type="compositionally biased region" description="Polar residues" evidence="14">
    <location>
        <begin position="121"/>
        <end position="136"/>
    </location>
</feature>